<evidence type="ECO:0000256" key="1">
    <source>
        <dbReference type="SAM" id="SignalP"/>
    </source>
</evidence>
<accession>A0ABQ1HIK0</accession>
<keyword evidence="3" id="KW-1185">Reference proteome</keyword>
<dbReference type="EMBL" id="BMGA01000004">
    <property type="protein sequence ID" value="GGA77822.1"/>
    <property type="molecule type" value="Genomic_DNA"/>
</dbReference>
<feature type="chain" id="PRO_5045904110" description="CarboxypepD_reg-like domain-containing protein" evidence="1">
    <location>
        <begin position="19"/>
        <end position="254"/>
    </location>
</feature>
<protein>
    <recommendedName>
        <fullName evidence="4">CarboxypepD_reg-like domain-containing protein</fullName>
    </recommendedName>
</protein>
<reference evidence="3" key="1">
    <citation type="journal article" date="2019" name="Int. J. Syst. Evol. Microbiol.">
        <title>The Global Catalogue of Microorganisms (GCM) 10K type strain sequencing project: providing services to taxonomists for standard genome sequencing and annotation.</title>
        <authorList>
            <consortium name="The Broad Institute Genomics Platform"/>
            <consortium name="The Broad Institute Genome Sequencing Center for Infectious Disease"/>
            <person name="Wu L."/>
            <person name="Ma J."/>
        </authorList>
    </citation>
    <scope>NUCLEOTIDE SEQUENCE [LARGE SCALE GENOMIC DNA]</scope>
    <source>
        <strain evidence="3">CGMCC 1.12811</strain>
    </source>
</reference>
<proteinExistence type="predicted"/>
<evidence type="ECO:0000313" key="2">
    <source>
        <dbReference type="EMBL" id="GGA77822.1"/>
    </source>
</evidence>
<keyword evidence="1" id="KW-0732">Signal</keyword>
<evidence type="ECO:0008006" key="4">
    <source>
        <dbReference type="Google" id="ProtNLM"/>
    </source>
</evidence>
<name>A0ABQ1HIK0_9FLAO</name>
<gene>
    <name evidence="2" type="ORF">GCM10008015_18090</name>
</gene>
<dbReference type="RefSeq" id="WP_188493992.1">
    <property type="nucleotide sequence ID" value="NZ_BMGA01000004.1"/>
</dbReference>
<sequence length="254" mass="29056">MKVILPLLLFFLSQLCFGQSVDGKVIYGKIVVASGNFEGVTIVNLVNEKSTVSDSKGEFYILAKPEDLLVFSSVNLEIYRKLIEEEDLKLPILTIKMFDKITQLDEVVVNKHPEINAVSMGIIPKKVKHLTQMERQLYTAGDFKPIHLLGLLGGSLEIDPILNAINGRTKMIKKGIEAEKKTAILNHLEFLFEEEYYTNKLHIPKEYIKGFQYYCVEDEKNRIVFKSKNKTSIEFTMVKLAKEYNEVILCESEE</sequence>
<organism evidence="2 3">
    <name type="scientific">Flavobacterium palustre</name>
    <dbReference type="NCBI Taxonomy" id="1476463"/>
    <lineage>
        <taxon>Bacteria</taxon>
        <taxon>Pseudomonadati</taxon>
        <taxon>Bacteroidota</taxon>
        <taxon>Flavobacteriia</taxon>
        <taxon>Flavobacteriales</taxon>
        <taxon>Flavobacteriaceae</taxon>
        <taxon>Flavobacterium</taxon>
    </lineage>
</organism>
<comment type="caution">
    <text evidence="2">The sequence shown here is derived from an EMBL/GenBank/DDBJ whole genome shotgun (WGS) entry which is preliminary data.</text>
</comment>
<evidence type="ECO:0000313" key="3">
    <source>
        <dbReference type="Proteomes" id="UP000658793"/>
    </source>
</evidence>
<dbReference type="Proteomes" id="UP000658793">
    <property type="component" value="Unassembled WGS sequence"/>
</dbReference>
<feature type="signal peptide" evidence="1">
    <location>
        <begin position="1"/>
        <end position="18"/>
    </location>
</feature>